<comment type="caution">
    <text evidence="1">The sequence shown here is derived from an EMBL/GenBank/DDBJ whole genome shotgun (WGS) entry which is preliminary data.</text>
</comment>
<evidence type="ECO:0000313" key="2">
    <source>
        <dbReference type="Proteomes" id="UP000543579"/>
    </source>
</evidence>
<dbReference type="Proteomes" id="UP000543579">
    <property type="component" value="Unassembled WGS sequence"/>
</dbReference>
<accession>A0A7W5CGY5</accession>
<protein>
    <submittedName>
        <fullName evidence="1">Uncharacterized protein</fullName>
    </submittedName>
</protein>
<dbReference type="EMBL" id="JACHXY010000001">
    <property type="protein sequence ID" value="MBB3157447.1"/>
    <property type="molecule type" value="Genomic_DNA"/>
</dbReference>
<sequence>MTDMSRENQAPSLEIVLRIHGWRPRRQGDGWEIGPRTSPVCIRPRAKGAFELVVDGEPLALPDESAVIDFLSQVALSRAREGSPSQ</sequence>
<organism evidence="1 2">
    <name type="scientific">Microbacterium proteolyticum</name>
    <dbReference type="NCBI Taxonomy" id="1572644"/>
    <lineage>
        <taxon>Bacteria</taxon>
        <taxon>Bacillati</taxon>
        <taxon>Actinomycetota</taxon>
        <taxon>Actinomycetes</taxon>
        <taxon>Micrococcales</taxon>
        <taxon>Microbacteriaceae</taxon>
        <taxon>Microbacterium</taxon>
    </lineage>
</organism>
<reference evidence="1 2" key="1">
    <citation type="submission" date="2020-08" db="EMBL/GenBank/DDBJ databases">
        <title>Genomic Encyclopedia of Type Strains, Phase III (KMG-III): the genomes of soil and plant-associated and newly described type strains.</title>
        <authorList>
            <person name="Whitman W."/>
        </authorList>
    </citation>
    <scope>NUCLEOTIDE SEQUENCE [LARGE SCALE GENOMIC DNA]</scope>
    <source>
        <strain evidence="1 2">CECT 8356</strain>
    </source>
</reference>
<proteinExistence type="predicted"/>
<evidence type="ECO:0000313" key="1">
    <source>
        <dbReference type="EMBL" id="MBB3157447.1"/>
    </source>
</evidence>
<name>A0A7W5CGY5_9MICO</name>
<dbReference type="RefSeq" id="WP_183418860.1">
    <property type="nucleotide sequence ID" value="NZ_JACHXY010000001.1"/>
</dbReference>
<dbReference type="AlphaFoldDB" id="A0A7W5CGY5"/>
<gene>
    <name evidence="1" type="ORF">FHS07_001131</name>
</gene>